<feature type="domain" description="CBS" evidence="3">
    <location>
        <begin position="75"/>
        <end position="130"/>
    </location>
</feature>
<dbReference type="PANTHER" id="PTHR43080:SF29">
    <property type="entry name" value="OS02G0818000 PROTEIN"/>
    <property type="match status" value="1"/>
</dbReference>
<reference evidence="4 5" key="1">
    <citation type="submission" date="2014-10" db="EMBL/GenBank/DDBJ databases">
        <title>Genome sequence of Micropolyspora internatus JCM3315.</title>
        <authorList>
            <person name="Shin S.-K."/>
            <person name="Yi H."/>
        </authorList>
    </citation>
    <scope>NUCLEOTIDE SEQUENCE [LARGE SCALE GENOMIC DNA]</scope>
    <source>
        <strain evidence="4 5">JCM 3315</strain>
    </source>
</reference>
<dbReference type="Pfam" id="PF00571">
    <property type="entry name" value="CBS"/>
    <property type="match status" value="2"/>
</dbReference>
<sequence length="191" mass="20618">MHASEIMSRPVVTISPDAPLRDAVVKLTEGGFASLPVVDEDQQVIGMITEVDALRAAEQINDGEGPPALKVSDVMTKPVEVVSPDTNITDVAHLMLTDRLRSLPVVENGVLVGIVSRRDVLRPLVRPDDVVAAHVASVLDAYSGQRGRWSVDVTDRVATVRGEFLDEAERRVVTSLARTVPGVTDVRVEPE</sequence>
<dbReference type="AlphaFoldDB" id="A0A837D5K8"/>
<dbReference type="SUPFAM" id="SSF54631">
    <property type="entry name" value="CBS-domain pair"/>
    <property type="match status" value="1"/>
</dbReference>
<dbReference type="PROSITE" id="PS51371">
    <property type="entry name" value="CBS"/>
    <property type="match status" value="2"/>
</dbReference>
<comment type="caution">
    <text evidence="4">The sequence shown here is derived from an EMBL/GenBank/DDBJ whole genome shotgun (WGS) entry which is preliminary data.</text>
</comment>
<dbReference type="RefSeq" id="WP_037311929.1">
    <property type="nucleotide sequence ID" value="NZ_CALJZO010000116.1"/>
</dbReference>
<evidence type="ECO:0000259" key="3">
    <source>
        <dbReference type="PROSITE" id="PS51371"/>
    </source>
</evidence>
<dbReference type="Gene3D" id="3.10.580.10">
    <property type="entry name" value="CBS-domain"/>
    <property type="match status" value="1"/>
</dbReference>
<evidence type="ECO:0000313" key="4">
    <source>
        <dbReference type="EMBL" id="KHF42947.1"/>
    </source>
</evidence>
<dbReference type="PANTHER" id="PTHR43080">
    <property type="entry name" value="CBS DOMAIN-CONTAINING PROTEIN CBSX3, MITOCHONDRIAL"/>
    <property type="match status" value="1"/>
</dbReference>
<dbReference type="EMBL" id="JRZE01000006">
    <property type="protein sequence ID" value="KHF42947.1"/>
    <property type="molecule type" value="Genomic_DNA"/>
</dbReference>
<dbReference type="InterPro" id="IPR000644">
    <property type="entry name" value="CBS_dom"/>
</dbReference>
<accession>A0A837D5K8</accession>
<organism evidence="4 5">
    <name type="scientific">Saccharomonospora viridis</name>
    <dbReference type="NCBI Taxonomy" id="1852"/>
    <lineage>
        <taxon>Bacteria</taxon>
        <taxon>Bacillati</taxon>
        <taxon>Actinomycetota</taxon>
        <taxon>Actinomycetes</taxon>
        <taxon>Pseudonocardiales</taxon>
        <taxon>Pseudonocardiaceae</taxon>
        <taxon>Saccharomonospora</taxon>
    </lineage>
</organism>
<protein>
    <submittedName>
        <fullName evidence="4">Signal transduction protein</fullName>
    </submittedName>
</protein>
<gene>
    <name evidence="4" type="ORF">MINT15_31490</name>
</gene>
<evidence type="ECO:0000256" key="1">
    <source>
        <dbReference type="ARBA" id="ARBA00023122"/>
    </source>
</evidence>
<dbReference type="Proteomes" id="UP000030848">
    <property type="component" value="Unassembled WGS sequence"/>
</dbReference>
<dbReference type="SMART" id="SM00116">
    <property type="entry name" value="CBS"/>
    <property type="match status" value="2"/>
</dbReference>
<proteinExistence type="predicted"/>
<dbReference type="InterPro" id="IPR051257">
    <property type="entry name" value="Diverse_CBS-Domain"/>
</dbReference>
<name>A0A837D5K8_9PSEU</name>
<dbReference type="OrthoDB" id="9799454at2"/>
<keyword evidence="1 2" id="KW-0129">CBS domain</keyword>
<feature type="domain" description="CBS" evidence="3">
    <location>
        <begin position="7"/>
        <end position="63"/>
    </location>
</feature>
<evidence type="ECO:0000256" key="2">
    <source>
        <dbReference type="PROSITE-ProRule" id="PRU00703"/>
    </source>
</evidence>
<evidence type="ECO:0000313" key="5">
    <source>
        <dbReference type="Proteomes" id="UP000030848"/>
    </source>
</evidence>
<dbReference type="InterPro" id="IPR046342">
    <property type="entry name" value="CBS_dom_sf"/>
</dbReference>